<evidence type="ECO:0000256" key="1">
    <source>
        <dbReference type="ARBA" id="ARBA00005194"/>
    </source>
</evidence>
<dbReference type="EMBL" id="LNYX01000029">
    <property type="protein sequence ID" value="KTD62564.1"/>
    <property type="molecule type" value="Genomic_DNA"/>
</dbReference>
<proteinExistence type="inferred from homology"/>
<dbReference type="GO" id="GO:0006633">
    <property type="term" value="P:fatty acid biosynthetic process"/>
    <property type="evidence" value="ECO:0007669"/>
    <property type="project" value="TreeGrafter"/>
</dbReference>
<comment type="caution">
    <text evidence="6">The sequence shown here is derived from an EMBL/GenBank/DDBJ whole genome shotgun (WGS) entry which is preliminary data.</text>
</comment>
<name>A0A0W0Z0A1_LEGSP</name>
<dbReference type="OrthoDB" id="5644892at2"/>
<dbReference type="STRING" id="452.Lspi_1776"/>
<dbReference type="Pfam" id="PF00109">
    <property type="entry name" value="ketoacyl-synt"/>
    <property type="match status" value="1"/>
</dbReference>
<dbReference type="AlphaFoldDB" id="A0A0W0Z0A1"/>
<sequence length="427" mass="46397">MSQNSRVFITGLSALTACGETIEQTWDALLQGKSGIDEIRQWDLSSWSHRLGGELKNFQPAKMLPDRKLIKVISRQDVMGIHAAVKAVEHSGMIAYRDELETATDFNEQTAVYVGSPGNKYFQQYDFLPLLAKTNGDMQHFAEQLFNEVHPMWLLRILPNNVLAYTGITYGFKGPNHNVTNHAAGGTQAILEAWHAIRSGQAERAVVVAYDMGVEPQALYYYEKLGVLSERHLKPFDSEHDGTILAEGAAALVLESEESARRRSATCYGEIAGGMAASESVGLFSIEDDGVHLANTVSRALQEAQVDIEQVGLVVAHGNGNKKSDISEARAIGSVFADCSRQPLVTGFKWSMGHTLCASGVLDTGLATHALQQRCAPGIANLTQSAENCANLRVSASHQPLEKESYAVMINRGFAGMNACVVIKACE</sequence>
<dbReference type="Gene3D" id="3.40.47.10">
    <property type="match status" value="2"/>
</dbReference>
<evidence type="ECO:0000259" key="5">
    <source>
        <dbReference type="PROSITE" id="PS52004"/>
    </source>
</evidence>
<keyword evidence="7" id="KW-1185">Reference proteome</keyword>
<dbReference type="PANTHER" id="PTHR11712">
    <property type="entry name" value="POLYKETIDE SYNTHASE-RELATED"/>
    <property type="match status" value="1"/>
</dbReference>
<protein>
    <submittedName>
        <fullName evidence="6">3-oxoacyl-ACP synthase</fullName>
    </submittedName>
</protein>
<evidence type="ECO:0000313" key="7">
    <source>
        <dbReference type="Proteomes" id="UP000054877"/>
    </source>
</evidence>
<dbReference type="InterPro" id="IPR014030">
    <property type="entry name" value="Ketoacyl_synth_N"/>
</dbReference>
<comment type="pathway">
    <text evidence="1">Lipid metabolism; fatty acid biosynthesis.</text>
</comment>
<dbReference type="InterPro" id="IPR020841">
    <property type="entry name" value="PKS_Beta-ketoAc_synthase_dom"/>
</dbReference>
<dbReference type="InterPro" id="IPR014031">
    <property type="entry name" value="Ketoacyl_synth_C"/>
</dbReference>
<comment type="similarity">
    <text evidence="2 4">Belongs to the thiolase-like superfamily. Beta-ketoacyl-ACP synthases family.</text>
</comment>
<feature type="domain" description="Ketosynthase family 3 (KS3)" evidence="5">
    <location>
        <begin position="4"/>
        <end position="425"/>
    </location>
</feature>
<dbReference type="GO" id="GO:0004315">
    <property type="term" value="F:3-oxoacyl-[acyl-carrier-protein] synthase activity"/>
    <property type="evidence" value="ECO:0007669"/>
    <property type="project" value="TreeGrafter"/>
</dbReference>
<dbReference type="PROSITE" id="PS51257">
    <property type="entry name" value="PROKAR_LIPOPROTEIN"/>
    <property type="match status" value="1"/>
</dbReference>
<organism evidence="6 7">
    <name type="scientific">Legionella spiritensis</name>
    <dbReference type="NCBI Taxonomy" id="452"/>
    <lineage>
        <taxon>Bacteria</taxon>
        <taxon>Pseudomonadati</taxon>
        <taxon>Pseudomonadota</taxon>
        <taxon>Gammaproteobacteria</taxon>
        <taxon>Legionellales</taxon>
        <taxon>Legionellaceae</taxon>
        <taxon>Legionella</taxon>
    </lineage>
</organism>
<evidence type="ECO:0000256" key="4">
    <source>
        <dbReference type="RuleBase" id="RU003694"/>
    </source>
</evidence>
<dbReference type="InterPro" id="IPR016039">
    <property type="entry name" value="Thiolase-like"/>
</dbReference>
<evidence type="ECO:0000313" key="6">
    <source>
        <dbReference type="EMBL" id="KTD62564.1"/>
    </source>
</evidence>
<evidence type="ECO:0000256" key="3">
    <source>
        <dbReference type="ARBA" id="ARBA00022679"/>
    </source>
</evidence>
<accession>A0A0W0Z0A1</accession>
<gene>
    <name evidence="6" type="primary">fabFn</name>
    <name evidence="6" type="ORF">Lspi_1776</name>
</gene>
<dbReference type="Pfam" id="PF02801">
    <property type="entry name" value="Ketoacyl-synt_C"/>
    <property type="match status" value="1"/>
</dbReference>
<dbReference type="PANTHER" id="PTHR11712:SF336">
    <property type="entry name" value="3-OXOACYL-[ACYL-CARRIER-PROTEIN] SYNTHASE, MITOCHONDRIAL"/>
    <property type="match status" value="1"/>
</dbReference>
<dbReference type="PATRIC" id="fig|452.5.peg.1953"/>
<dbReference type="GO" id="GO:0005829">
    <property type="term" value="C:cytosol"/>
    <property type="evidence" value="ECO:0007669"/>
    <property type="project" value="TreeGrafter"/>
</dbReference>
<reference evidence="6 7" key="1">
    <citation type="submission" date="2015-11" db="EMBL/GenBank/DDBJ databases">
        <title>Genomic analysis of 38 Legionella species identifies large and diverse effector repertoires.</title>
        <authorList>
            <person name="Burstein D."/>
            <person name="Amaro F."/>
            <person name="Zusman T."/>
            <person name="Lifshitz Z."/>
            <person name="Cohen O."/>
            <person name="Gilbert J.A."/>
            <person name="Pupko T."/>
            <person name="Shuman H.A."/>
            <person name="Segal G."/>
        </authorList>
    </citation>
    <scope>NUCLEOTIDE SEQUENCE [LARGE SCALE GENOMIC DNA]</scope>
    <source>
        <strain evidence="6 7">Mt.St.Helens-9</strain>
    </source>
</reference>
<dbReference type="SUPFAM" id="SSF53901">
    <property type="entry name" value="Thiolase-like"/>
    <property type="match status" value="2"/>
</dbReference>
<dbReference type="InterPro" id="IPR000794">
    <property type="entry name" value="Beta-ketoacyl_synthase"/>
</dbReference>
<keyword evidence="3 4" id="KW-0808">Transferase</keyword>
<dbReference type="Proteomes" id="UP000054877">
    <property type="component" value="Unassembled WGS sequence"/>
</dbReference>
<dbReference type="SMART" id="SM00825">
    <property type="entry name" value="PKS_KS"/>
    <property type="match status" value="1"/>
</dbReference>
<dbReference type="RefSeq" id="WP_058483697.1">
    <property type="nucleotide sequence ID" value="NZ_CAAAII010000006.1"/>
</dbReference>
<evidence type="ECO:0000256" key="2">
    <source>
        <dbReference type="ARBA" id="ARBA00008467"/>
    </source>
</evidence>
<dbReference type="PROSITE" id="PS52004">
    <property type="entry name" value="KS3_2"/>
    <property type="match status" value="1"/>
</dbReference>